<sequence>MNDIDRTPQVITFPSFQWTPNRYTASAVLVGDAVDRAWAELGVWMKAVIIPPEYAAGLDIGDSHAMVDSRSNPDAPYAGYPADLQVFHKLHCLNLIRQALYYNVDHYRGRTDVPMWAPDQKDVVETHIAHCVDDLRVSILCEADIRVVPYYNDPKGAMPDFARSKKCRNFESVKDWATKHQWDGAVHYNETHI</sequence>
<dbReference type="GO" id="GO:0043386">
    <property type="term" value="P:mycotoxin biosynthetic process"/>
    <property type="evidence" value="ECO:0007669"/>
    <property type="project" value="InterPro"/>
</dbReference>
<accession>A0A2S6CLJ0</accession>
<dbReference type="EMBL" id="PNEN01000242">
    <property type="protein sequence ID" value="PPJ60589.1"/>
    <property type="molecule type" value="Genomic_DNA"/>
</dbReference>
<comment type="pathway">
    <text evidence="1">Mycotoxin biosynthesis.</text>
</comment>
<evidence type="ECO:0008006" key="5">
    <source>
        <dbReference type="Google" id="ProtNLM"/>
    </source>
</evidence>
<organism evidence="3 4">
    <name type="scientific">Cercospora berteroae</name>
    <dbReference type="NCBI Taxonomy" id="357750"/>
    <lineage>
        <taxon>Eukaryota</taxon>
        <taxon>Fungi</taxon>
        <taxon>Dikarya</taxon>
        <taxon>Ascomycota</taxon>
        <taxon>Pezizomycotina</taxon>
        <taxon>Dothideomycetes</taxon>
        <taxon>Dothideomycetidae</taxon>
        <taxon>Mycosphaerellales</taxon>
        <taxon>Mycosphaerellaceae</taxon>
        <taxon>Cercospora</taxon>
    </lineage>
</organism>
<proteinExistence type="inferred from homology"/>
<dbReference type="Pfam" id="PF11807">
    <property type="entry name" value="UstYa"/>
    <property type="match status" value="1"/>
</dbReference>
<protein>
    <recommendedName>
        <fullName evidence="5">Tat pathway signal sequence</fullName>
    </recommendedName>
</protein>
<evidence type="ECO:0000313" key="3">
    <source>
        <dbReference type="EMBL" id="PPJ60589.1"/>
    </source>
</evidence>
<comment type="caution">
    <text evidence="3">The sequence shown here is derived from an EMBL/GenBank/DDBJ whole genome shotgun (WGS) entry which is preliminary data.</text>
</comment>
<dbReference type="PANTHER" id="PTHR33365:SF4">
    <property type="entry name" value="CYCLOCHLOROTINE BIOSYNTHESIS PROTEIN O"/>
    <property type="match status" value="1"/>
</dbReference>
<dbReference type="Proteomes" id="UP000237631">
    <property type="component" value="Unassembled WGS sequence"/>
</dbReference>
<evidence type="ECO:0000256" key="2">
    <source>
        <dbReference type="ARBA" id="ARBA00035112"/>
    </source>
</evidence>
<keyword evidence="4" id="KW-1185">Reference proteome</keyword>
<dbReference type="InterPro" id="IPR021765">
    <property type="entry name" value="UstYa-like"/>
</dbReference>
<gene>
    <name evidence="3" type="ORF">CBER1_11755</name>
</gene>
<name>A0A2S6CLJ0_9PEZI</name>
<comment type="similarity">
    <text evidence="2">Belongs to the ustYa family.</text>
</comment>
<dbReference type="PANTHER" id="PTHR33365">
    <property type="entry name" value="YALI0B05434P"/>
    <property type="match status" value="1"/>
</dbReference>
<evidence type="ECO:0000256" key="1">
    <source>
        <dbReference type="ARBA" id="ARBA00004685"/>
    </source>
</evidence>
<dbReference type="OrthoDB" id="3646931at2759"/>
<evidence type="ECO:0000313" key="4">
    <source>
        <dbReference type="Proteomes" id="UP000237631"/>
    </source>
</evidence>
<dbReference type="AlphaFoldDB" id="A0A2S6CLJ0"/>
<reference evidence="4" key="1">
    <citation type="journal article" date="2017" name="bioRxiv">
        <title>Conservation of a gene cluster reveals novel cercosporin biosynthetic mechanisms and extends production to the genus Colletotrichum.</title>
        <authorList>
            <person name="de Jonge R."/>
            <person name="Ebert M.K."/>
            <person name="Huitt-Roehl C.R."/>
            <person name="Pal P."/>
            <person name="Suttle J.C."/>
            <person name="Spanner R.E."/>
            <person name="Neubauer J.D."/>
            <person name="Jurick W.M.II."/>
            <person name="Stott K.A."/>
            <person name="Secor G.A."/>
            <person name="Thomma B.P.H.J."/>
            <person name="Van de Peer Y."/>
            <person name="Townsend C.A."/>
            <person name="Bolton M.D."/>
        </authorList>
    </citation>
    <scope>NUCLEOTIDE SEQUENCE [LARGE SCALE GENOMIC DNA]</scope>
    <source>
        <strain evidence="4">CBS538.71</strain>
    </source>
</reference>
<dbReference type="STRING" id="357750.A0A2S6CLJ0"/>